<dbReference type="GO" id="GO:0004386">
    <property type="term" value="F:helicase activity"/>
    <property type="evidence" value="ECO:0007669"/>
    <property type="project" value="UniProtKB-KW"/>
</dbReference>
<dbReference type="Gene3D" id="3.30.565.60">
    <property type="match status" value="1"/>
</dbReference>
<dbReference type="OrthoDB" id="1120869at2"/>
<dbReference type="RefSeq" id="WP_073402631.1">
    <property type="nucleotide sequence ID" value="NZ_FQTV01000012.1"/>
</dbReference>
<evidence type="ECO:0000259" key="1">
    <source>
        <dbReference type="Pfam" id="PF04326"/>
    </source>
</evidence>
<dbReference type="AlphaFoldDB" id="A0A1M5DS47"/>
<dbReference type="InterPro" id="IPR036388">
    <property type="entry name" value="WH-like_DNA-bd_sf"/>
</dbReference>
<dbReference type="Proteomes" id="UP000184509">
    <property type="component" value="Unassembled WGS sequence"/>
</dbReference>
<dbReference type="InterPro" id="IPR038475">
    <property type="entry name" value="RecG_C_sf"/>
</dbReference>
<name>A0A1M5DS47_9BACE</name>
<reference evidence="2 3" key="1">
    <citation type="submission" date="2016-11" db="EMBL/GenBank/DDBJ databases">
        <authorList>
            <person name="Jaros S."/>
            <person name="Januszkiewicz K."/>
            <person name="Wedrychowicz H."/>
        </authorList>
    </citation>
    <scope>NUCLEOTIDE SEQUENCE [LARGE SCALE GENOMIC DNA]</scope>
    <source>
        <strain evidence="2 3">DSM 26991</strain>
    </source>
</reference>
<gene>
    <name evidence="2" type="ORF">SAMN05444405_11259</name>
</gene>
<evidence type="ECO:0000313" key="3">
    <source>
        <dbReference type="Proteomes" id="UP000184509"/>
    </source>
</evidence>
<keyword evidence="2" id="KW-0067">ATP-binding</keyword>
<sequence>MTEYSVPEIIELLNTQDECTWIEAKKGSAIDTSVMETVCSYANEPGLGGGYILLGVEEDENSLFPYYSICGVKDADKVQKDIASQCADSFNIPVRPIIETEMVNGKVVIKIYINELSPEQKPLFFKRKGLPKGAFRRIGSTDQSCTEDDLRVFYNAQQGSFDATVLNDTDWNDIDESAIDLYRRLRANTKPDAEELVYSDKELLLSLNCITRGNEPKLTICGLLLFGTKAALRRCMPMMRVDYIRVPGLRWVEDPDNRFNTIDMRGSLLQLAYRAVDAINSDLPRGFVLNENDIQANSTSGLPYKVLREAVVNSLMHRSYRENRPTQIIRYDNRIEIINPGFSLKPEEMLGEPGSETRNQFIAAVFHETDLAETKGSGIRSMRRLMERSHLAPPTFESSRESNHFVVRLLLHHFLNEADLNWLNLFDEYQLNDNQKKALIFVREAGAIDNQTFRQICGVDVLKSSLDLRKMRDDELLEAKGKGRATYYIPGNKFIALSSAFYDDSALPITESALPSVESALPPVESALPPVESALLPVEGAPVNLTVLRSELTPDLIYEIDKLKVKSKPSDIQNLIQNLCLRRPYRLIEISTLVGRSPKYTFRKYIQPMINTQIEYLYKDMVNHPDQAYVTIVKK</sequence>
<feature type="domain" description="Schlafen AlbA-2" evidence="1">
    <location>
        <begin position="18"/>
        <end position="145"/>
    </location>
</feature>
<protein>
    <submittedName>
        <fullName evidence="2">ATP-dependent DNA helicase RecG</fullName>
    </submittedName>
</protein>
<dbReference type="Pfam" id="PF13749">
    <property type="entry name" value="HATPase_c_4"/>
    <property type="match status" value="1"/>
</dbReference>
<proteinExistence type="predicted"/>
<keyword evidence="2" id="KW-0347">Helicase</keyword>
<dbReference type="EMBL" id="FQTV01000012">
    <property type="protein sequence ID" value="SHF69789.1"/>
    <property type="molecule type" value="Genomic_DNA"/>
</dbReference>
<dbReference type="InterPro" id="IPR007421">
    <property type="entry name" value="Schlafen_AlbA_2_dom"/>
</dbReference>
<dbReference type="STRING" id="1297750.SAMN05444405_11259"/>
<dbReference type="InterPro" id="IPR038461">
    <property type="entry name" value="Schlafen_AlbA_2_dom_sf"/>
</dbReference>
<dbReference type="PANTHER" id="PTHR30595">
    <property type="entry name" value="GLPR-RELATED TRANSCRIPTIONAL REPRESSOR"/>
    <property type="match status" value="1"/>
</dbReference>
<dbReference type="Gene3D" id="3.30.950.30">
    <property type="entry name" value="Schlafen, AAA domain"/>
    <property type="match status" value="1"/>
</dbReference>
<dbReference type="Pfam" id="PF04326">
    <property type="entry name" value="SLFN_AlbA_2"/>
    <property type="match status" value="1"/>
</dbReference>
<keyword evidence="2" id="KW-0378">Hydrolase</keyword>
<keyword evidence="2" id="KW-0547">Nucleotide-binding</keyword>
<evidence type="ECO:0000313" key="2">
    <source>
        <dbReference type="EMBL" id="SHF69789.1"/>
    </source>
</evidence>
<keyword evidence="3" id="KW-1185">Reference proteome</keyword>
<organism evidence="2 3">
    <name type="scientific">Bacteroides luti</name>
    <dbReference type="NCBI Taxonomy" id="1297750"/>
    <lineage>
        <taxon>Bacteria</taxon>
        <taxon>Pseudomonadati</taxon>
        <taxon>Bacteroidota</taxon>
        <taxon>Bacteroidia</taxon>
        <taxon>Bacteroidales</taxon>
        <taxon>Bacteroidaceae</taxon>
        <taxon>Bacteroides</taxon>
    </lineage>
</organism>
<accession>A0A1M5DS47</accession>
<dbReference type="PANTHER" id="PTHR30595:SF6">
    <property type="entry name" value="SCHLAFEN ALBA-2 DOMAIN-CONTAINING PROTEIN"/>
    <property type="match status" value="1"/>
</dbReference>
<dbReference type="Gene3D" id="1.10.10.10">
    <property type="entry name" value="Winged helix-like DNA-binding domain superfamily/Winged helix DNA-binding domain"/>
    <property type="match status" value="1"/>
</dbReference>